<dbReference type="EC" id="3.6.1.52" evidence="1"/>
<evidence type="ECO:0000256" key="6">
    <source>
        <dbReference type="SAM" id="SignalP"/>
    </source>
</evidence>
<dbReference type="InterPro" id="IPR029021">
    <property type="entry name" value="Prot-tyrosine_phosphatase-like"/>
</dbReference>
<name>A0A0K1PVL3_9BACT</name>
<evidence type="ECO:0000259" key="7">
    <source>
        <dbReference type="PROSITE" id="PS50054"/>
    </source>
</evidence>
<comment type="catalytic activity">
    <reaction evidence="5">
        <text>1,5-bis(diphospho)-1D-myo-inositol 2,3,4,6-tetrakisphosphate + H2O = 1-diphospho-1D-myo-inositol 2,3,4,5,6-pentakisphosphate + phosphate + 2 H(+)</text>
        <dbReference type="Rhea" id="RHEA:79699"/>
        <dbReference type="ChEBI" id="CHEBI:15377"/>
        <dbReference type="ChEBI" id="CHEBI:15378"/>
        <dbReference type="ChEBI" id="CHEBI:43474"/>
        <dbReference type="ChEBI" id="CHEBI:74946"/>
        <dbReference type="ChEBI" id="CHEBI:77983"/>
        <dbReference type="EC" id="3.6.1.52"/>
    </reaction>
    <physiologicalReaction direction="left-to-right" evidence="5">
        <dbReference type="Rhea" id="RHEA:79700"/>
    </physiologicalReaction>
</comment>
<evidence type="ECO:0000256" key="1">
    <source>
        <dbReference type="ARBA" id="ARBA00012527"/>
    </source>
</evidence>
<evidence type="ECO:0000313" key="9">
    <source>
        <dbReference type="Proteomes" id="UP000064967"/>
    </source>
</evidence>
<dbReference type="InterPro" id="IPR004861">
    <property type="entry name" value="Siw14-like"/>
</dbReference>
<organism evidence="8 9">
    <name type="scientific">Labilithrix luteola</name>
    <dbReference type="NCBI Taxonomy" id="1391654"/>
    <lineage>
        <taxon>Bacteria</taxon>
        <taxon>Pseudomonadati</taxon>
        <taxon>Myxococcota</taxon>
        <taxon>Polyangia</taxon>
        <taxon>Polyangiales</taxon>
        <taxon>Labilitrichaceae</taxon>
        <taxon>Labilithrix</taxon>
    </lineage>
</organism>
<accession>A0A0K1PVL3</accession>
<feature type="domain" description="Tyrosine-protein phosphatase" evidence="7">
    <location>
        <begin position="45"/>
        <end position="198"/>
    </location>
</feature>
<keyword evidence="9" id="KW-1185">Reference proteome</keyword>
<dbReference type="PROSITE" id="PS50054">
    <property type="entry name" value="TYR_PHOSPHATASE_DUAL"/>
    <property type="match status" value="1"/>
</dbReference>
<comment type="catalytic activity">
    <reaction evidence="4">
        <text>5-diphospho-1D-myo-inositol 1,2,3,4,6-pentakisphosphate + H2O = 1D-myo-inositol hexakisphosphate + phosphate + H(+)</text>
        <dbReference type="Rhea" id="RHEA:22384"/>
        <dbReference type="ChEBI" id="CHEBI:15377"/>
        <dbReference type="ChEBI" id="CHEBI:15378"/>
        <dbReference type="ChEBI" id="CHEBI:43474"/>
        <dbReference type="ChEBI" id="CHEBI:58130"/>
        <dbReference type="ChEBI" id="CHEBI:58628"/>
        <dbReference type="EC" id="3.6.1.52"/>
    </reaction>
    <physiologicalReaction direction="left-to-right" evidence="4">
        <dbReference type="Rhea" id="RHEA:22385"/>
    </physiologicalReaction>
</comment>
<dbReference type="SUPFAM" id="SSF52799">
    <property type="entry name" value="(Phosphotyrosine protein) phosphatases II"/>
    <property type="match status" value="1"/>
</dbReference>
<keyword evidence="2" id="KW-0378">Hydrolase</keyword>
<evidence type="ECO:0000256" key="3">
    <source>
        <dbReference type="ARBA" id="ARBA00044949"/>
    </source>
</evidence>
<gene>
    <name evidence="8" type="ORF">AKJ09_03828</name>
</gene>
<dbReference type="Gene3D" id="3.90.190.10">
    <property type="entry name" value="Protein tyrosine phosphatase superfamily"/>
    <property type="match status" value="1"/>
</dbReference>
<dbReference type="InterPro" id="IPR016130">
    <property type="entry name" value="Tyr_Pase_AS"/>
</dbReference>
<dbReference type="Proteomes" id="UP000064967">
    <property type="component" value="Chromosome"/>
</dbReference>
<dbReference type="PROSITE" id="PS00383">
    <property type="entry name" value="TYR_PHOSPHATASE_1"/>
    <property type="match status" value="1"/>
</dbReference>
<dbReference type="PANTHER" id="PTHR31126:SF1">
    <property type="entry name" value="TYROSINE SPECIFIC PROTEIN PHOSPHATASES DOMAIN-CONTAINING PROTEIN"/>
    <property type="match status" value="1"/>
</dbReference>
<reference evidence="8 9" key="1">
    <citation type="submission" date="2015-08" db="EMBL/GenBank/DDBJ databases">
        <authorList>
            <person name="Babu N.S."/>
            <person name="Beckwith C.J."/>
            <person name="Beseler K.G."/>
            <person name="Brison A."/>
            <person name="Carone J.V."/>
            <person name="Caskin T.P."/>
            <person name="Diamond M."/>
            <person name="Durham M.E."/>
            <person name="Foxe J.M."/>
            <person name="Go M."/>
            <person name="Henderson B.A."/>
            <person name="Jones I.B."/>
            <person name="McGettigan J.A."/>
            <person name="Micheletti S.J."/>
            <person name="Nasrallah M.E."/>
            <person name="Ortiz D."/>
            <person name="Piller C.R."/>
            <person name="Privatt S.R."/>
            <person name="Schneider S.L."/>
            <person name="Sharp S."/>
            <person name="Smith T.C."/>
            <person name="Stanton J.D."/>
            <person name="Ullery H.E."/>
            <person name="Wilson R.J."/>
            <person name="Serrano M.G."/>
            <person name="Buck G."/>
            <person name="Lee V."/>
            <person name="Wang Y."/>
            <person name="Carvalho R."/>
            <person name="Voegtly L."/>
            <person name="Shi R."/>
            <person name="Duckworth R."/>
            <person name="Johnson A."/>
            <person name="Loviza R."/>
            <person name="Walstead R."/>
            <person name="Shah Z."/>
            <person name="Kiflezghi M."/>
            <person name="Wade K."/>
            <person name="Ball S.L."/>
            <person name="Bradley K.W."/>
            <person name="Asai D.J."/>
            <person name="Bowman C.A."/>
            <person name="Russell D.A."/>
            <person name="Pope W.H."/>
            <person name="Jacobs-Sera D."/>
            <person name="Hendrix R.W."/>
            <person name="Hatfull G.F."/>
        </authorList>
    </citation>
    <scope>NUCLEOTIDE SEQUENCE [LARGE SCALE GENOMIC DNA]</scope>
    <source>
        <strain evidence="8 9">DSM 27648</strain>
    </source>
</reference>
<proteinExistence type="inferred from homology"/>
<dbReference type="GO" id="GO:0016791">
    <property type="term" value="F:phosphatase activity"/>
    <property type="evidence" value="ECO:0007669"/>
    <property type="project" value="TreeGrafter"/>
</dbReference>
<dbReference type="KEGG" id="llu:AKJ09_03828"/>
<sequence length="198" mass="21400">MNLKRLCSAGLLVGAALVGMVGCASPQGDDVGDQSAAVDSAPMMNFVKVRDGLYRGGHPDAAGLDYLKKLGVKTIIDLEIGDLIEARPRDIDTELAEAQARGIRVVREPMAAYTPAVSDAFDAKIEEALSILKDPAQGPVYVHCLHGQDRTGLVIGLERVFVEGWDPGDAYAEMLSRGFHTYYLGLNHYFETKTGFED</sequence>
<dbReference type="InterPro" id="IPR020422">
    <property type="entry name" value="TYR_PHOSPHATASE_DUAL_dom"/>
</dbReference>
<dbReference type="PANTHER" id="PTHR31126">
    <property type="entry name" value="TYROSINE-PROTEIN PHOSPHATASE"/>
    <property type="match status" value="1"/>
</dbReference>
<comment type="similarity">
    <text evidence="3">Belongs to the protein-tyrosine phosphatase family. Atypical dual-specificity phosphatase Siw14-like subfamily.</text>
</comment>
<evidence type="ECO:0000256" key="4">
    <source>
        <dbReference type="ARBA" id="ARBA00047342"/>
    </source>
</evidence>
<evidence type="ECO:0000313" key="8">
    <source>
        <dbReference type="EMBL" id="AKU97164.1"/>
    </source>
</evidence>
<feature type="chain" id="PRO_5005466361" description="diphosphoinositol-polyphosphate diphosphatase" evidence="6">
    <location>
        <begin position="27"/>
        <end position="198"/>
    </location>
</feature>
<dbReference type="GO" id="GO:0008486">
    <property type="term" value="F:diphosphoinositol-polyphosphate diphosphatase activity"/>
    <property type="evidence" value="ECO:0007669"/>
    <property type="project" value="UniProtKB-EC"/>
</dbReference>
<evidence type="ECO:0000256" key="2">
    <source>
        <dbReference type="ARBA" id="ARBA00022801"/>
    </source>
</evidence>
<feature type="signal peptide" evidence="6">
    <location>
        <begin position="1"/>
        <end position="26"/>
    </location>
</feature>
<dbReference type="OrthoDB" id="9814896at2"/>
<dbReference type="RefSeq" id="WP_146648345.1">
    <property type="nucleotide sequence ID" value="NZ_CP012333.1"/>
</dbReference>
<keyword evidence="6" id="KW-0732">Signal</keyword>
<dbReference type="Pfam" id="PF03162">
    <property type="entry name" value="Y_phosphatase2"/>
    <property type="match status" value="1"/>
</dbReference>
<dbReference type="STRING" id="1391654.AKJ09_03828"/>
<dbReference type="AlphaFoldDB" id="A0A0K1PVL3"/>
<protein>
    <recommendedName>
        <fullName evidence="1">diphosphoinositol-polyphosphate diphosphatase</fullName>
        <ecNumber evidence="1">3.6.1.52</ecNumber>
    </recommendedName>
</protein>
<dbReference type="PROSITE" id="PS51257">
    <property type="entry name" value="PROKAR_LIPOPROTEIN"/>
    <property type="match status" value="1"/>
</dbReference>
<evidence type="ECO:0000256" key="5">
    <source>
        <dbReference type="ARBA" id="ARBA00047927"/>
    </source>
</evidence>
<dbReference type="EMBL" id="CP012333">
    <property type="protein sequence ID" value="AKU97164.1"/>
    <property type="molecule type" value="Genomic_DNA"/>
</dbReference>